<dbReference type="EMBL" id="UNSC01000006">
    <property type="protein sequence ID" value="SZD73516.1"/>
    <property type="molecule type" value="Genomic_DNA"/>
</dbReference>
<sequence length="775" mass="89626">MNTKAFYKISFLTLYSLIFFNFFSCQGTRGLAENEKLYTGAKINIDDAHISKKEKKELKKGIENNLTPKPNASLLGMRPRVAIHNMISEPEKPKGFWYWLKYKVGEKPVLLSDVNREFNRDIIVNYSENKGYFNTKAKFDTLTKGKKAEIVYNVNPDYRYFIRNVRFPSDSTLVEKAIAETHAETLLKSGDAFDLDVIKNERERIDNELIQKGFYFFHPDNIIVQADSTVTDLHEVELILKVKDDAPQLSRQAFTIDQTVVFTDYDLDEAQRNNYGIPANLDGLEMYNDKFFIDPNNKFNPKIFDNTLPFKRGDLYNRKDHNIALNRLISLGVFKFVKNQFIISDSLNHKFDAYYLLTPKKFKSLRLETLGKTNSDNFVGGEVNLNWSHLNLFRGAEHFTASIFSAFDYQLGGPENSNNLFRYGTRMSLVVPRLWVPFFKPQPGGSFLPKTQITTGYEFQKRTKLYTLGNYNFSFGYYWKENLKKEHEFNPFVASYVSASNVTENYRRQIEKNPYLQRVIENQLIFGPNYSFTFTNTMLPQKNTFYYQGKVDLSGNLSGLITGADAKKNKQVKFFNVAFSQYAKIENDFRFFHKISSHSSIATRLIAGVAYPYGNSIEIPFSKQFFAGGSNSIRAFRARTLGPGRFDSRNNQNTFFYDQTGDIKLELNTEFRFPVYKFVHAALFADAGNVWLVNKNIERPGGEFTKNFIKEIAVGAGVGLRLDFSVLVLRLDLATPVRKPYLEEGKRWMFDKINFNDKNWRKDNLILNIAIGYPF</sequence>
<reference evidence="7 8" key="1">
    <citation type="submission" date="2018-09" db="EMBL/GenBank/DDBJ databases">
        <authorList>
            <consortium name="Pathogen Informatics"/>
        </authorList>
    </citation>
    <scope>NUCLEOTIDE SEQUENCE [LARGE SCALE GENOMIC DNA]</scope>
    <source>
        <strain evidence="7 8">OH-22767</strain>
    </source>
</reference>
<keyword evidence="8" id="KW-1185">Reference proteome</keyword>
<name>A0A383U2M2_9FLAO</name>
<keyword evidence="3" id="KW-0732">Signal</keyword>
<dbReference type="RefSeq" id="WP_119059565.1">
    <property type="nucleotide sequence ID" value="NZ_UNSC01000006.1"/>
</dbReference>
<protein>
    <submittedName>
        <fullName evidence="7">Outer membrane protein omp85</fullName>
    </submittedName>
</protein>
<organism evidence="7 8">
    <name type="scientific">Candidatus Ornithobacterium hominis</name>
    <dbReference type="NCBI Taxonomy" id="2497989"/>
    <lineage>
        <taxon>Bacteria</taxon>
        <taxon>Pseudomonadati</taxon>
        <taxon>Bacteroidota</taxon>
        <taxon>Flavobacteriia</taxon>
        <taxon>Flavobacteriales</taxon>
        <taxon>Weeksellaceae</taxon>
        <taxon>Ornithobacterium</taxon>
    </lineage>
</organism>
<evidence type="ECO:0000256" key="4">
    <source>
        <dbReference type="ARBA" id="ARBA00023136"/>
    </source>
</evidence>
<dbReference type="PANTHER" id="PTHR12815">
    <property type="entry name" value="SORTING AND ASSEMBLY MACHINERY SAMM50 PROTEIN FAMILY MEMBER"/>
    <property type="match status" value="1"/>
</dbReference>
<proteinExistence type="predicted"/>
<feature type="domain" description="Bacterial surface antigen (D15)" evidence="6">
    <location>
        <begin position="580"/>
        <end position="750"/>
    </location>
</feature>
<gene>
    <name evidence="7" type="ORF">SAMEA104719789_01323</name>
</gene>
<dbReference type="PANTHER" id="PTHR12815:SF47">
    <property type="entry name" value="TRANSLOCATION AND ASSEMBLY MODULE SUBUNIT TAMA"/>
    <property type="match status" value="1"/>
</dbReference>
<evidence type="ECO:0000256" key="5">
    <source>
        <dbReference type="ARBA" id="ARBA00023237"/>
    </source>
</evidence>
<evidence type="ECO:0000256" key="3">
    <source>
        <dbReference type="ARBA" id="ARBA00022729"/>
    </source>
</evidence>
<accession>A0A383U2M2</accession>
<dbReference type="Pfam" id="PF01103">
    <property type="entry name" value="Omp85"/>
    <property type="match status" value="1"/>
</dbReference>
<keyword evidence="2" id="KW-0812">Transmembrane</keyword>
<comment type="subcellular location">
    <subcellularLocation>
        <location evidence="1">Membrane</location>
    </subcellularLocation>
</comment>
<evidence type="ECO:0000313" key="8">
    <source>
        <dbReference type="Proteomes" id="UP000262142"/>
    </source>
</evidence>
<dbReference type="GO" id="GO:0019867">
    <property type="term" value="C:outer membrane"/>
    <property type="evidence" value="ECO:0007669"/>
    <property type="project" value="InterPro"/>
</dbReference>
<dbReference type="Proteomes" id="UP000262142">
    <property type="component" value="Unassembled WGS sequence"/>
</dbReference>
<dbReference type="AlphaFoldDB" id="A0A383U2M2"/>
<dbReference type="Gene3D" id="2.40.160.50">
    <property type="entry name" value="membrane protein fhac: a member of the omp85/tpsb transporter family"/>
    <property type="match status" value="1"/>
</dbReference>
<keyword evidence="5" id="KW-0998">Cell outer membrane</keyword>
<evidence type="ECO:0000313" key="7">
    <source>
        <dbReference type="EMBL" id="SZD73516.1"/>
    </source>
</evidence>
<dbReference type="OrthoDB" id="9814535at2"/>
<evidence type="ECO:0000256" key="1">
    <source>
        <dbReference type="ARBA" id="ARBA00004370"/>
    </source>
</evidence>
<dbReference type="InterPro" id="IPR000184">
    <property type="entry name" value="Bac_surfAg_D15"/>
</dbReference>
<evidence type="ECO:0000259" key="6">
    <source>
        <dbReference type="Pfam" id="PF01103"/>
    </source>
</evidence>
<evidence type="ECO:0000256" key="2">
    <source>
        <dbReference type="ARBA" id="ARBA00022692"/>
    </source>
</evidence>
<keyword evidence="4" id="KW-0472">Membrane</keyword>
<dbReference type="InterPro" id="IPR039910">
    <property type="entry name" value="D15-like"/>
</dbReference>